<gene>
    <name evidence="5" type="ORF">Gasu_27290</name>
</gene>
<dbReference type="SMART" id="SM00320">
    <property type="entry name" value="WD40"/>
    <property type="match status" value="7"/>
</dbReference>
<evidence type="ECO:0000256" key="1">
    <source>
        <dbReference type="ARBA" id="ARBA00022574"/>
    </source>
</evidence>
<dbReference type="GO" id="GO:0046540">
    <property type="term" value="C:U4/U6 x U5 tri-snRNP complex"/>
    <property type="evidence" value="ECO:0007669"/>
    <property type="project" value="TreeGrafter"/>
</dbReference>
<keyword evidence="6" id="KW-1185">Reference proteome</keyword>
<feature type="repeat" description="WD" evidence="3">
    <location>
        <begin position="16"/>
        <end position="44"/>
    </location>
</feature>
<dbReference type="AlphaFoldDB" id="M2X0S1"/>
<dbReference type="FunFam" id="2.130.10.10:FF:000228">
    <property type="entry name" value="COMPASS-like H3K4 histone methylase component WDR5A"/>
    <property type="match status" value="1"/>
</dbReference>
<dbReference type="SUPFAM" id="SSF50978">
    <property type="entry name" value="WD40 repeat-like"/>
    <property type="match status" value="1"/>
</dbReference>
<dbReference type="PROSITE" id="PS00678">
    <property type="entry name" value="WD_REPEATS_1"/>
    <property type="match status" value="1"/>
</dbReference>
<evidence type="ECO:0000256" key="2">
    <source>
        <dbReference type="ARBA" id="ARBA00022737"/>
    </source>
</evidence>
<evidence type="ECO:0000313" key="6">
    <source>
        <dbReference type="Proteomes" id="UP000030680"/>
    </source>
</evidence>
<dbReference type="Gene3D" id="2.130.10.10">
    <property type="entry name" value="YVTN repeat-like/Quinoprotein amine dehydrogenase"/>
    <property type="match status" value="1"/>
</dbReference>
<dbReference type="InterPro" id="IPR019775">
    <property type="entry name" value="WD40_repeat_CS"/>
</dbReference>
<proteinExistence type="predicted"/>
<dbReference type="GO" id="GO:0000398">
    <property type="term" value="P:mRNA splicing, via spliceosome"/>
    <property type="evidence" value="ECO:0007669"/>
    <property type="project" value="TreeGrafter"/>
</dbReference>
<feature type="repeat" description="WD" evidence="3">
    <location>
        <begin position="74"/>
        <end position="115"/>
    </location>
</feature>
<dbReference type="EMBL" id="KB454504">
    <property type="protein sequence ID" value="EME29945.1"/>
    <property type="molecule type" value="Genomic_DNA"/>
</dbReference>
<feature type="repeat" description="WD" evidence="3">
    <location>
        <begin position="116"/>
        <end position="157"/>
    </location>
</feature>
<evidence type="ECO:0000259" key="4">
    <source>
        <dbReference type="Pfam" id="PF25175"/>
    </source>
</evidence>
<reference evidence="6" key="1">
    <citation type="journal article" date="2013" name="Science">
        <title>Gene transfer from bacteria and archaea facilitated evolution of an extremophilic eukaryote.</title>
        <authorList>
            <person name="Schonknecht G."/>
            <person name="Chen W.H."/>
            <person name="Ternes C.M."/>
            <person name="Barbier G.G."/>
            <person name="Shrestha R.P."/>
            <person name="Stanke M."/>
            <person name="Brautigam A."/>
            <person name="Baker B.J."/>
            <person name="Banfield J.F."/>
            <person name="Garavito R.M."/>
            <person name="Carr K."/>
            <person name="Wilkerson C."/>
            <person name="Rensing S.A."/>
            <person name="Gagneul D."/>
            <person name="Dickenson N.E."/>
            <person name="Oesterhelt C."/>
            <person name="Lercher M.J."/>
            <person name="Weber A.P."/>
        </authorList>
    </citation>
    <scope>NUCLEOTIDE SEQUENCE [LARGE SCALE GENOMIC DNA]</scope>
    <source>
        <strain evidence="6">074W</strain>
    </source>
</reference>
<dbReference type="OrthoDB" id="674604at2759"/>
<dbReference type="Pfam" id="PF25175">
    <property type="entry name" value="Beta-prop_WDR5"/>
    <property type="match status" value="1"/>
</dbReference>
<dbReference type="InterPro" id="IPR059122">
    <property type="entry name" value="Beta-prop_WDR5-like"/>
</dbReference>
<organism evidence="5 6">
    <name type="scientific">Galdieria sulphuraria</name>
    <name type="common">Red alga</name>
    <dbReference type="NCBI Taxonomy" id="130081"/>
    <lineage>
        <taxon>Eukaryota</taxon>
        <taxon>Rhodophyta</taxon>
        <taxon>Bangiophyceae</taxon>
        <taxon>Galdieriales</taxon>
        <taxon>Galdieriaceae</taxon>
        <taxon>Galdieria</taxon>
    </lineage>
</organism>
<dbReference type="PROSITE" id="PS50082">
    <property type="entry name" value="WD_REPEATS_2"/>
    <property type="match status" value="5"/>
</dbReference>
<dbReference type="InterPro" id="IPR020472">
    <property type="entry name" value="WD40_PAC1"/>
</dbReference>
<sequence>MSCSTSPINYRLLYTLEGHKKAVSSVKFSPNGLYLASSSADKTICVRKGGTQRKTAKIVYQVWDVFSGKVITVFQGHRQGISDISWSPDSRCLVSASDDKWVILWDVRGNTRSRILKGHGNYVFCVDFNPAGNVIASGSYDSSIRIWDSGSGKSIHSFIAHTPAVTAAHFNKDGSRLVSSGYDGLCKIWDWRVGGCEKILRSEEYPAATSFVKFSPNGKYVLTASFDSKLRLWDYERNSVVKTFSGHVNSRYCIFSTFVASRRPLIACGSENNFVYIWDLQTEEILQQLEAHVDVVLSVSSHPCEPLLASGALEKDKTIKLWRNDQSI</sequence>
<feature type="repeat" description="WD" evidence="3">
    <location>
        <begin position="158"/>
        <end position="190"/>
    </location>
</feature>
<dbReference type="PRINTS" id="PR00319">
    <property type="entry name" value="GPROTEINB"/>
</dbReference>
<dbReference type="PANTHER" id="PTHR19846:SF0">
    <property type="entry name" value="PRE-MRNA PROCESSING FACTOR 4"/>
    <property type="match status" value="1"/>
</dbReference>
<dbReference type="Gramene" id="EME29945">
    <property type="protein sequence ID" value="EME29945"/>
    <property type="gene ID" value="Gasu_27290"/>
</dbReference>
<evidence type="ECO:0000313" key="5">
    <source>
        <dbReference type="EMBL" id="EME29945.1"/>
    </source>
</evidence>
<dbReference type="PROSITE" id="PS50294">
    <property type="entry name" value="WD_REPEATS_REGION"/>
    <property type="match status" value="5"/>
</dbReference>
<accession>M2X0S1</accession>
<dbReference type="RefSeq" id="XP_005706465.1">
    <property type="nucleotide sequence ID" value="XM_005706408.1"/>
</dbReference>
<dbReference type="GO" id="GO:0035097">
    <property type="term" value="C:histone methyltransferase complex"/>
    <property type="evidence" value="ECO:0007669"/>
    <property type="project" value="UniProtKB-ARBA"/>
</dbReference>
<dbReference type="Proteomes" id="UP000030680">
    <property type="component" value="Unassembled WGS sequence"/>
</dbReference>
<dbReference type="InterPro" id="IPR001632">
    <property type="entry name" value="WD40_G-protein_beta-like"/>
</dbReference>
<evidence type="ECO:0000256" key="3">
    <source>
        <dbReference type="PROSITE-ProRule" id="PRU00221"/>
    </source>
</evidence>
<dbReference type="eggNOG" id="KOG0266">
    <property type="taxonomic scope" value="Eukaryota"/>
</dbReference>
<dbReference type="PANTHER" id="PTHR19846">
    <property type="entry name" value="WD40 REPEAT PROTEIN"/>
    <property type="match status" value="1"/>
</dbReference>
<feature type="domain" description="WDR5-like beta-propeller" evidence="4">
    <location>
        <begin position="15"/>
        <end position="323"/>
    </location>
</feature>
<dbReference type="CDD" id="cd00200">
    <property type="entry name" value="WD40"/>
    <property type="match status" value="1"/>
</dbReference>
<dbReference type="OMA" id="PVGYVKF"/>
<dbReference type="STRING" id="130081.M2X0S1"/>
<dbReference type="GeneID" id="17088707"/>
<protein>
    <submittedName>
        <fullName evidence="5">Transducin family protein / WD-40 repeat family protein isoform 2</fullName>
    </submittedName>
</protein>
<dbReference type="GO" id="GO:0030621">
    <property type="term" value="F:U4 snRNA binding"/>
    <property type="evidence" value="ECO:0007669"/>
    <property type="project" value="TreeGrafter"/>
</dbReference>
<dbReference type="InterPro" id="IPR036322">
    <property type="entry name" value="WD40_repeat_dom_sf"/>
</dbReference>
<dbReference type="InterPro" id="IPR001680">
    <property type="entry name" value="WD40_rpt"/>
</dbReference>
<keyword evidence="1 3" id="KW-0853">WD repeat</keyword>
<dbReference type="GO" id="GO:0017070">
    <property type="term" value="F:U6 snRNA binding"/>
    <property type="evidence" value="ECO:0007669"/>
    <property type="project" value="TreeGrafter"/>
</dbReference>
<feature type="repeat" description="WD" evidence="3">
    <location>
        <begin position="202"/>
        <end position="243"/>
    </location>
</feature>
<keyword evidence="2" id="KW-0677">Repeat</keyword>
<name>M2X0S1_GALSU</name>
<dbReference type="InterPro" id="IPR015943">
    <property type="entry name" value="WD40/YVTN_repeat-like_dom_sf"/>
</dbReference>
<dbReference type="PRINTS" id="PR00320">
    <property type="entry name" value="GPROTEINBRPT"/>
</dbReference>